<evidence type="ECO:0000256" key="1">
    <source>
        <dbReference type="ARBA" id="ARBA00004651"/>
    </source>
</evidence>
<dbReference type="CDD" id="cd15180">
    <property type="entry name" value="7tmA_CXCR3"/>
    <property type="match status" value="1"/>
</dbReference>
<evidence type="ECO:0000256" key="13">
    <source>
        <dbReference type="ARBA" id="ARBA00023180"/>
    </source>
</evidence>
<dbReference type="OrthoDB" id="9818824at2759"/>
<proteinExistence type="inferred from homology"/>
<feature type="transmembrane region" description="Helical" evidence="17">
    <location>
        <begin position="247"/>
        <end position="269"/>
    </location>
</feature>
<comment type="subcellular location">
    <subcellularLocation>
        <location evidence="1">Cell membrane</location>
        <topology evidence="1">Multi-pass membrane protein</topology>
    </subcellularLocation>
</comment>
<name>A0A2G9RR07_AQUCT</name>
<dbReference type="Gene3D" id="1.20.1070.10">
    <property type="entry name" value="Rhodopsin 7-helix transmembrane proteins"/>
    <property type="match status" value="1"/>
</dbReference>
<keyword evidence="8 17" id="KW-1133">Transmembrane helix</keyword>
<dbReference type="GO" id="GO:0002685">
    <property type="term" value="P:regulation of leukocyte migration"/>
    <property type="evidence" value="ECO:0007669"/>
    <property type="project" value="InterPro"/>
</dbReference>
<dbReference type="PANTHER" id="PTHR10489">
    <property type="entry name" value="CELL ADHESION MOLECULE"/>
    <property type="match status" value="1"/>
</dbReference>
<dbReference type="GO" id="GO:0001525">
    <property type="term" value="P:angiogenesis"/>
    <property type="evidence" value="ECO:0007669"/>
    <property type="project" value="UniProtKB-KW"/>
</dbReference>
<evidence type="ECO:0000256" key="11">
    <source>
        <dbReference type="ARBA" id="ARBA00023157"/>
    </source>
</evidence>
<dbReference type="PRINTS" id="PR01532">
    <property type="entry name" value="CXCCHMKINER3"/>
</dbReference>
<dbReference type="GO" id="GO:0007204">
    <property type="term" value="P:positive regulation of cytosolic calcium ion concentration"/>
    <property type="evidence" value="ECO:0007669"/>
    <property type="project" value="TreeGrafter"/>
</dbReference>
<comment type="similarity">
    <text evidence="16">Belongs to the G-protein coupled receptor 1 family.</text>
</comment>
<feature type="transmembrane region" description="Helical" evidence="17">
    <location>
        <begin position="44"/>
        <end position="66"/>
    </location>
</feature>
<dbReference type="SUPFAM" id="SSF81321">
    <property type="entry name" value="Family A G protein-coupled receptor-like"/>
    <property type="match status" value="1"/>
</dbReference>
<feature type="transmembrane region" description="Helical" evidence="17">
    <location>
        <begin position="122"/>
        <end position="147"/>
    </location>
</feature>
<evidence type="ECO:0000256" key="16">
    <source>
        <dbReference type="RuleBase" id="RU000688"/>
    </source>
</evidence>
<dbReference type="Pfam" id="PF00001">
    <property type="entry name" value="7tm_1"/>
    <property type="match status" value="1"/>
</dbReference>
<dbReference type="AlphaFoldDB" id="A0A2G9RR07"/>
<accession>A0A2G9RR07</accession>
<dbReference type="GO" id="GO:0016494">
    <property type="term" value="F:C-X-C chemokine receptor activity"/>
    <property type="evidence" value="ECO:0007669"/>
    <property type="project" value="InterPro"/>
</dbReference>
<dbReference type="PROSITE" id="PS50262">
    <property type="entry name" value="G_PROTEIN_RECEP_F1_2"/>
    <property type="match status" value="1"/>
</dbReference>
<dbReference type="Proteomes" id="UP000228934">
    <property type="component" value="Unassembled WGS sequence"/>
</dbReference>
<keyword evidence="14 16" id="KW-0807">Transducer</keyword>
<dbReference type="PROSITE" id="PS00237">
    <property type="entry name" value="G_PROTEIN_RECEP_F1_1"/>
    <property type="match status" value="1"/>
</dbReference>
<dbReference type="GO" id="GO:0060326">
    <property type="term" value="P:cell chemotaxis"/>
    <property type="evidence" value="ECO:0007669"/>
    <property type="project" value="TreeGrafter"/>
</dbReference>
<evidence type="ECO:0000256" key="5">
    <source>
        <dbReference type="ARBA" id="ARBA00022641"/>
    </source>
</evidence>
<sequence>MYEIDTTDFENFTFPSYAPYSDSQDVAPCKQEESKVFDKHFVPAFYSIVFILGLLGNGLVIVVTLTQRSQKIQSTDMFILHLAVADILLTITLPFWAVQATSGWIFGEAFCKIVASVFKINFYAGTFLLVCISLDRYVSIVFAVQIYKKHRLHYVHWSCLAVWCICVVLCIPDAMYYSVNFESRTNVTECEPHFPPSTSKNWKASLAFLYHICGFLIPFAGMMYCYSHIVVTLLRSKGFRKHKALRLIIAVVVAFFLCWTPYNVVALLDALNMLGSFEGDCSFQQNIDIALSITSGFCYFHSCLNPVLYVFIGEKFRRNLAELLVRTRLCPNLAVPYVRRPASTRSSTWSESGDTSMSGLY</sequence>
<evidence type="ECO:0000313" key="20">
    <source>
        <dbReference type="Proteomes" id="UP000228934"/>
    </source>
</evidence>
<evidence type="ECO:0000256" key="7">
    <source>
        <dbReference type="ARBA" id="ARBA00022692"/>
    </source>
</evidence>
<keyword evidence="5" id="KW-0765">Sulfation</keyword>
<feature type="transmembrane region" description="Helical" evidence="17">
    <location>
        <begin position="154"/>
        <end position="177"/>
    </location>
</feature>
<protein>
    <recommendedName>
        <fullName evidence="2">C-X-C chemokine receptor type 3</fullName>
    </recommendedName>
    <alternativeName>
        <fullName evidence="15">Interferon-inducible protein 10 receptor</fullName>
    </alternativeName>
</protein>
<dbReference type="PRINTS" id="PR00657">
    <property type="entry name" value="CCCHEMOKINER"/>
</dbReference>
<keyword evidence="9 16" id="KW-0297">G-protein coupled receptor</keyword>
<dbReference type="PRINTS" id="PR00237">
    <property type="entry name" value="GPCRRHODOPSN"/>
</dbReference>
<dbReference type="InterPro" id="IPR000276">
    <property type="entry name" value="GPCR_Rhodpsn"/>
</dbReference>
<evidence type="ECO:0000313" key="19">
    <source>
        <dbReference type="EMBL" id="PIO30346.1"/>
    </source>
</evidence>
<feature type="transmembrane region" description="Helical" evidence="17">
    <location>
        <begin position="289"/>
        <end position="312"/>
    </location>
</feature>
<gene>
    <name evidence="19" type="ORF">AB205_0205190</name>
</gene>
<dbReference type="GO" id="GO:0019722">
    <property type="term" value="P:calcium-mediated signaling"/>
    <property type="evidence" value="ECO:0007669"/>
    <property type="project" value="TreeGrafter"/>
</dbReference>
<keyword evidence="20" id="KW-1185">Reference proteome</keyword>
<keyword evidence="10 17" id="KW-0472">Membrane</keyword>
<evidence type="ECO:0000256" key="8">
    <source>
        <dbReference type="ARBA" id="ARBA00022989"/>
    </source>
</evidence>
<dbReference type="GO" id="GO:0006955">
    <property type="term" value="P:immune response"/>
    <property type="evidence" value="ECO:0007669"/>
    <property type="project" value="TreeGrafter"/>
</dbReference>
<dbReference type="GO" id="GO:0016493">
    <property type="term" value="F:C-C chemokine receptor activity"/>
    <property type="evidence" value="ECO:0007669"/>
    <property type="project" value="TreeGrafter"/>
</dbReference>
<keyword evidence="3" id="KW-1003">Cell membrane</keyword>
<dbReference type="InterPro" id="IPR017452">
    <property type="entry name" value="GPCR_Rhodpsn_7TM"/>
</dbReference>
<dbReference type="GO" id="GO:0006954">
    <property type="term" value="P:inflammatory response"/>
    <property type="evidence" value="ECO:0007669"/>
    <property type="project" value="InterPro"/>
</dbReference>
<evidence type="ECO:0000256" key="6">
    <source>
        <dbReference type="ARBA" id="ARBA00022657"/>
    </source>
</evidence>
<evidence type="ECO:0000256" key="17">
    <source>
        <dbReference type="SAM" id="Phobius"/>
    </source>
</evidence>
<evidence type="ECO:0000259" key="18">
    <source>
        <dbReference type="PROSITE" id="PS50262"/>
    </source>
</evidence>
<feature type="transmembrane region" description="Helical" evidence="17">
    <location>
        <begin position="208"/>
        <end position="226"/>
    </location>
</feature>
<keyword evidence="7 16" id="KW-0812">Transmembrane</keyword>
<evidence type="ECO:0000256" key="4">
    <source>
        <dbReference type="ARBA" id="ARBA00022500"/>
    </source>
</evidence>
<dbReference type="EMBL" id="KV937045">
    <property type="protein sequence ID" value="PIO30346.1"/>
    <property type="molecule type" value="Genomic_DNA"/>
</dbReference>
<organism evidence="19 20">
    <name type="scientific">Aquarana catesbeiana</name>
    <name type="common">American bullfrog</name>
    <name type="synonym">Rana catesbeiana</name>
    <dbReference type="NCBI Taxonomy" id="8400"/>
    <lineage>
        <taxon>Eukaryota</taxon>
        <taxon>Metazoa</taxon>
        <taxon>Chordata</taxon>
        <taxon>Craniata</taxon>
        <taxon>Vertebrata</taxon>
        <taxon>Euteleostomi</taxon>
        <taxon>Amphibia</taxon>
        <taxon>Batrachia</taxon>
        <taxon>Anura</taxon>
        <taxon>Neobatrachia</taxon>
        <taxon>Ranoidea</taxon>
        <taxon>Ranidae</taxon>
        <taxon>Aquarana</taxon>
    </lineage>
</organism>
<dbReference type="InterPro" id="IPR050119">
    <property type="entry name" value="CCR1-9-like"/>
</dbReference>
<dbReference type="InterPro" id="IPR004070">
    <property type="entry name" value="Chemokine_CXCR3"/>
</dbReference>
<evidence type="ECO:0000256" key="15">
    <source>
        <dbReference type="ARBA" id="ARBA00030908"/>
    </source>
</evidence>
<keyword evidence="13" id="KW-0325">Glycoprotein</keyword>
<evidence type="ECO:0000256" key="10">
    <source>
        <dbReference type="ARBA" id="ARBA00023136"/>
    </source>
</evidence>
<evidence type="ECO:0000256" key="12">
    <source>
        <dbReference type="ARBA" id="ARBA00023170"/>
    </source>
</evidence>
<keyword evidence="6" id="KW-0037">Angiogenesis</keyword>
<keyword evidence="11" id="KW-1015">Disulfide bond</keyword>
<evidence type="ECO:0000256" key="2">
    <source>
        <dbReference type="ARBA" id="ARBA00020038"/>
    </source>
</evidence>
<feature type="transmembrane region" description="Helical" evidence="17">
    <location>
        <begin position="78"/>
        <end position="97"/>
    </location>
</feature>
<keyword evidence="4" id="KW-0145">Chemotaxis</keyword>
<evidence type="ECO:0000256" key="9">
    <source>
        <dbReference type="ARBA" id="ARBA00023040"/>
    </source>
</evidence>
<feature type="domain" description="G-protein coupled receptors family 1 profile" evidence="18">
    <location>
        <begin position="56"/>
        <end position="309"/>
    </location>
</feature>
<dbReference type="GO" id="GO:0009897">
    <property type="term" value="C:external side of plasma membrane"/>
    <property type="evidence" value="ECO:0007669"/>
    <property type="project" value="TreeGrafter"/>
</dbReference>
<reference evidence="20" key="1">
    <citation type="journal article" date="2017" name="Nat. Commun.">
        <title>The North American bullfrog draft genome provides insight into hormonal regulation of long noncoding RNA.</title>
        <authorList>
            <person name="Hammond S.A."/>
            <person name="Warren R.L."/>
            <person name="Vandervalk B.P."/>
            <person name="Kucuk E."/>
            <person name="Khan H."/>
            <person name="Gibb E.A."/>
            <person name="Pandoh P."/>
            <person name="Kirk H."/>
            <person name="Zhao Y."/>
            <person name="Jones M."/>
            <person name="Mungall A.J."/>
            <person name="Coope R."/>
            <person name="Pleasance S."/>
            <person name="Moore R.A."/>
            <person name="Holt R.A."/>
            <person name="Round J.M."/>
            <person name="Ohora S."/>
            <person name="Walle B.V."/>
            <person name="Veldhoen N."/>
            <person name="Helbing C.C."/>
            <person name="Birol I."/>
        </authorList>
    </citation>
    <scope>NUCLEOTIDE SEQUENCE [LARGE SCALE GENOMIC DNA]</scope>
</reference>
<dbReference type="SMART" id="SM01381">
    <property type="entry name" value="7TM_GPCR_Srsx"/>
    <property type="match status" value="1"/>
</dbReference>
<dbReference type="InterPro" id="IPR000355">
    <property type="entry name" value="Chemokine_rcpt"/>
</dbReference>
<keyword evidence="12 16" id="KW-0675">Receptor</keyword>
<dbReference type="GO" id="GO:0019957">
    <property type="term" value="F:C-C chemokine binding"/>
    <property type="evidence" value="ECO:0007669"/>
    <property type="project" value="TreeGrafter"/>
</dbReference>
<evidence type="ECO:0000256" key="3">
    <source>
        <dbReference type="ARBA" id="ARBA00022475"/>
    </source>
</evidence>
<dbReference type="PANTHER" id="PTHR10489:SF671">
    <property type="entry name" value="C-X-C CHEMOKINE RECEPTOR TYPE 3"/>
    <property type="match status" value="1"/>
</dbReference>
<evidence type="ECO:0000256" key="14">
    <source>
        <dbReference type="ARBA" id="ARBA00023224"/>
    </source>
</evidence>